<proteinExistence type="predicted"/>
<keyword evidence="2" id="KW-1185">Reference proteome</keyword>
<protein>
    <submittedName>
        <fullName evidence="1">Receptor-like serine/threonine-protein kinase</fullName>
    </submittedName>
</protein>
<comment type="caution">
    <text evidence="1">The sequence shown here is derived from an EMBL/GenBank/DDBJ whole genome shotgun (WGS) entry which is preliminary data.</text>
</comment>
<evidence type="ECO:0000313" key="1">
    <source>
        <dbReference type="EMBL" id="KAH9794219.1"/>
    </source>
</evidence>
<gene>
    <name evidence="1" type="ORF">KPL71_004821</name>
</gene>
<sequence>MYASDNNIDYPFKESNLITIRKKTPEWNLSDSDRTIESEHPPLKSVTINHTLPTVKSPPDLALDNRPSALNQSRFNASSVYEWNIDGMSEYNILGLLQQMTMAINAYKTQSGTSNKAIAEILIAGFTGQLKGWWDHLLTKQQQLDIINSIQTDENRAPILDELNDPIQDAVATLILTISLHFIGDPYHLRDKNTELLHNLRCRKLSEFQSYKTTFFTRLFLRDDANHITWKEKFLTGLPTLLGENVRNSIKALYDNRIPYDELTYGELVSFVNKEGLKICQDLKLQKRLKWKLRKSKQELGSFCKQFNYDPFKTSTSKDCNESSDSESSMTGDSEPLQIKFCIDLETRGKGFSKTQSPKQNLKPPLLKKNSYPLLCLLSPGWTWLRNKKHNLKPLPLKNRHEQPCTFQQEKCSSLAVWQSFDHPTDSLVPGQKLVEGKKLTASVSTTNWMDGGLFSLSVTKKGLFASIESNNTLVSYYEYRVGGTKTRKLPSYVRYLNGSLALFINLSEPSEPEGALSVPPASSLPGQYMRLWPDEHLRVYEWQASKGWTRVADLLTGYSGECGYPMVCGKYDICSGGQCSCPSTYFKPIKDRQPALGCSLITPLPCEASQNHSFVELNDITYFTFSSDLTNTNSETCKQACLNNCSCKAALFRYGWNPSSGECSLLSEIFSMIDNDKEKTHYNSTAYIKVQNLATLK</sequence>
<evidence type="ECO:0000313" key="2">
    <source>
        <dbReference type="Proteomes" id="UP000829398"/>
    </source>
</evidence>
<name>A0ACB8N7Z7_CITSI</name>
<organism evidence="1 2">
    <name type="scientific">Citrus sinensis</name>
    <name type="common">Sweet orange</name>
    <name type="synonym">Citrus aurantium var. sinensis</name>
    <dbReference type="NCBI Taxonomy" id="2711"/>
    <lineage>
        <taxon>Eukaryota</taxon>
        <taxon>Viridiplantae</taxon>
        <taxon>Streptophyta</taxon>
        <taxon>Embryophyta</taxon>
        <taxon>Tracheophyta</taxon>
        <taxon>Spermatophyta</taxon>
        <taxon>Magnoliopsida</taxon>
        <taxon>eudicotyledons</taxon>
        <taxon>Gunneridae</taxon>
        <taxon>Pentapetalae</taxon>
        <taxon>rosids</taxon>
        <taxon>malvids</taxon>
        <taxon>Sapindales</taxon>
        <taxon>Rutaceae</taxon>
        <taxon>Aurantioideae</taxon>
        <taxon>Citrus</taxon>
    </lineage>
</organism>
<accession>A0ACB8N7Z7</accession>
<reference evidence="2" key="1">
    <citation type="journal article" date="2023" name="Hortic. Res.">
        <title>A chromosome-level phased genome enabling allele-level studies in sweet orange: a case study on citrus Huanglongbing tolerance.</title>
        <authorList>
            <person name="Wu B."/>
            <person name="Yu Q."/>
            <person name="Deng Z."/>
            <person name="Duan Y."/>
            <person name="Luo F."/>
            <person name="Gmitter F. Jr."/>
        </authorList>
    </citation>
    <scope>NUCLEOTIDE SEQUENCE [LARGE SCALE GENOMIC DNA]</scope>
    <source>
        <strain evidence="2">cv. Valencia</strain>
    </source>
</reference>
<dbReference type="EMBL" id="CM039171">
    <property type="protein sequence ID" value="KAH9794219.1"/>
    <property type="molecule type" value="Genomic_DNA"/>
</dbReference>
<dbReference type="Proteomes" id="UP000829398">
    <property type="component" value="Chromosome 2"/>
</dbReference>